<gene>
    <name evidence="2" type="ORF">GCM10023322_39610</name>
</gene>
<dbReference type="EMBL" id="BAABJQ010000011">
    <property type="protein sequence ID" value="GAA5188595.1"/>
    <property type="molecule type" value="Genomic_DNA"/>
</dbReference>
<evidence type="ECO:0000313" key="3">
    <source>
        <dbReference type="Proteomes" id="UP001501570"/>
    </source>
</evidence>
<dbReference type="InterPro" id="IPR017927">
    <property type="entry name" value="FAD-bd_FR_type"/>
</dbReference>
<dbReference type="InterPro" id="IPR007037">
    <property type="entry name" value="SIP_rossman_dom"/>
</dbReference>
<dbReference type="InterPro" id="IPR013113">
    <property type="entry name" value="SIP_FAD-bd"/>
</dbReference>
<dbReference type="PROSITE" id="PS51384">
    <property type="entry name" value="FAD_FR"/>
    <property type="match status" value="1"/>
</dbReference>
<evidence type="ECO:0000259" key="1">
    <source>
        <dbReference type="PROSITE" id="PS51384"/>
    </source>
</evidence>
<name>A0ABP9RZA2_9ACTN</name>
<dbReference type="CDD" id="cd06193">
    <property type="entry name" value="siderophore_interacting"/>
    <property type="match status" value="1"/>
</dbReference>
<dbReference type="Gene3D" id="3.40.50.80">
    <property type="entry name" value="Nucleotide-binding domain of ferredoxin-NADP reductase (FNR) module"/>
    <property type="match status" value="1"/>
</dbReference>
<dbReference type="SUPFAM" id="SSF63380">
    <property type="entry name" value="Riboflavin synthase domain-like"/>
    <property type="match status" value="1"/>
</dbReference>
<evidence type="ECO:0000313" key="2">
    <source>
        <dbReference type="EMBL" id="GAA5188595.1"/>
    </source>
</evidence>
<accession>A0ABP9RZA2</accession>
<dbReference type="Pfam" id="PF08021">
    <property type="entry name" value="FAD_binding_9"/>
    <property type="match status" value="1"/>
</dbReference>
<proteinExistence type="predicted"/>
<dbReference type="PANTHER" id="PTHR30157">
    <property type="entry name" value="FERRIC REDUCTASE, NADPH-DEPENDENT"/>
    <property type="match status" value="1"/>
</dbReference>
<dbReference type="InterPro" id="IPR039261">
    <property type="entry name" value="FNR_nucleotide-bd"/>
</dbReference>
<dbReference type="Pfam" id="PF04954">
    <property type="entry name" value="SIP"/>
    <property type="match status" value="1"/>
</dbReference>
<feature type="domain" description="FAD-binding FR-type" evidence="1">
    <location>
        <begin position="1"/>
        <end position="108"/>
    </location>
</feature>
<dbReference type="InterPro" id="IPR039374">
    <property type="entry name" value="SIP_fam"/>
</dbReference>
<dbReference type="Proteomes" id="UP001501570">
    <property type="component" value="Unassembled WGS sequence"/>
</dbReference>
<organism evidence="2 3">
    <name type="scientific">Rugosimonospora acidiphila</name>
    <dbReference type="NCBI Taxonomy" id="556531"/>
    <lineage>
        <taxon>Bacteria</taxon>
        <taxon>Bacillati</taxon>
        <taxon>Actinomycetota</taxon>
        <taxon>Actinomycetes</taxon>
        <taxon>Micromonosporales</taxon>
        <taxon>Micromonosporaceae</taxon>
        <taxon>Rugosimonospora</taxon>
    </lineage>
</organism>
<dbReference type="Gene3D" id="2.40.30.10">
    <property type="entry name" value="Translation factors"/>
    <property type="match status" value="1"/>
</dbReference>
<reference evidence="3" key="1">
    <citation type="journal article" date="2019" name="Int. J. Syst. Evol. Microbiol.">
        <title>The Global Catalogue of Microorganisms (GCM) 10K type strain sequencing project: providing services to taxonomists for standard genome sequencing and annotation.</title>
        <authorList>
            <consortium name="The Broad Institute Genomics Platform"/>
            <consortium name="The Broad Institute Genome Sequencing Center for Infectious Disease"/>
            <person name="Wu L."/>
            <person name="Ma J."/>
        </authorList>
    </citation>
    <scope>NUCLEOTIDE SEQUENCE [LARGE SCALE GENOMIC DNA]</scope>
    <source>
        <strain evidence="3">JCM 18304</strain>
    </source>
</reference>
<protein>
    <submittedName>
        <fullName evidence="2">Siderophore-interacting protein</fullName>
    </submittedName>
</protein>
<dbReference type="InterPro" id="IPR017938">
    <property type="entry name" value="Riboflavin_synthase-like_b-brl"/>
</dbReference>
<sequence>MRITLTGEDLAGFATEGPASHLKLVFPAPGQDYPTLPTVGPDGLVWPDGQPRPLMRTYTPRRFDPARKELDIDFVLHDHAGPASAWAYRARPGDTVVMVGPRGRYLPDPAVDWQLIAGDETALPAIATILESLAPGVPALVLVEVADAEEQLPLDSKADLRITWVYRGDAVAGSSLELAVSAAELPDGQGQVFVAAEALAMRRIRRHLVNDRGIAPERLYTRGYWKYGEADHPDHDTGED</sequence>
<dbReference type="PANTHER" id="PTHR30157:SF0">
    <property type="entry name" value="NADPH-DEPENDENT FERRIC-CHELATE REDUCTASE"/>
    <property type="match status" value="1"/>
</dbReference>
<comment type="caution">
    <text evidence="2">The sequence shown here is derived from an EMBL/GenBank/DDBJ whole genome shotgun (WGS) entry which is preliminary data.</text>
</comment>
<keyword evidence="3" id="KW-1185">Reference proteome</keyword>